<name>Q0BDW8_BURCM</name>
<evidence type="ECO:0000313" key="3">
    <source>
        <dbReference type="Proteomes" id="UP000000662"/>
    </source>
</evidence>
<reference evidence="2" key="1">
    <citation type="submission" date="2009-01" db="EMBL/GenBank/DDBJ databases">
        <title>Complete sequence of Chromosome 1 of Burkholderia cepacia AMMD.</title>
        <authorList>
            <consortium name="US DOE Joint Genome Institute"/>
            <person name="Copeland A."/>
            <person name="Lucas S."/>
            <person name="Lapidus A."/>
            <person name="Barry K."/>
            <person name="Detter J.C."/>
            <person name="Glavina del Rio T."/>
            <person name="Hammon N."/>
            <person name="Israni S."/>
            <person name="Pitluck S."/>
            <person name="Bruce D."/>
            <person name="Chain P."/>
            <person name="Malfatti S."/>
            <person name="Shin M."/>
            <person name="Vergez L."/>
            <person name="Schmutz J."/>
            <person name="Larimer F."/>
            <person name="Land M."/>
            <person name="Hauser L."/>
            <person name="Kyrpides N."/>
            <person name="Kim E."/>
            <person name="Parke J."/>
            <person name="Coenye T."/>
            <person name="Konstantinidis K."/>
            <person name="Ramette A."/>
            <person name="Tiedje J."/>
            <person name="Richardson P."/>
        </authorList>
    </citation>
    <scope>NUCLEOTIDE SEQUENCE [LARGE SCALE GENOMIC DNA]</scope>
    <source>
        <strain evidence="2">AMMD</strain>
    </source>
</reference>
<dbReference type="Proteomes" id="UP000000662">
    <property type="component" value="Chromosome 1"/>
</dbReference>
<proteinExistence type="predicted"/>
<dbReference type="Pfam" id="PF13663">
    <property type="entry name" value="DUF4148"/>
    <property type="match status" value="1"/>
</dbReference>
<accession>Q0BDW8</accession>
<dbReference type="EMBL" id="CP000440">
    <property type="protein sequence ID" value="ABI87655.1"/>
    <property type="molecule type" value="Genomic_DNA"/>
</dbReference>
<sequence length="123" mass="13182">MNVSSSARPVLDAARPITCDLPATHSRRRSPPFAKDHAMKTLLFATLLCALCVALPGRAAASQSAAATAPQTLASTAPARASSRDAWHAPPVTPLTRAQVYRELVRAQRDGQLAQLNRELYSH</sequence>
<evidence type="ECO:0008006" key="4">
    <source>
        <dbReference type="Google" id="ProtNLM"/>
    </source>
</evidence>
<dbReference type="AlphaFoldDB" id="Q0BDW8"/>
<dbReference type="InterPro" id="IPR025421">
    <property type="entry name" value="DUF4148"/>
</dbReference>
<evidence type="ECO:0000256" key="1">
    <source>
        <dbReference type="SAM" id="MobiDB-lite"/>
    </source>
</evidence>
<gene>
    <name evidence="2" type="ordered locus">Bamb_2099</name>
</gene>
<protein>
    <recommendedName>
        <fullName evidence="4">DUF4148 domain-containing protein</fullName>
    </recommendedName>
</protein>
<feature type="compositionally biased region" description="Low complexity" evidence="1">
    <location>
        <begin position="64"/>
        <end position="79"/>
    </location>
</feature>
<feature type="region of interest" description="Disordered" evidence="1">
    <location>
        <begin position="64"/>
        <end position="92"/>
    </location>
</feature>
<evidence type="ECO:0000313" key="2">
    <source>
        <dbReference type="EMBL" id="ABI87655.1"/>
    </source>
</evidence>
<organism evidence="2 3">
    <name type="scientific">Burkholderia ambifaria (strain ATCC BAA-244 / DSM 16087 / CCUG 44356 / LMG 19182 / AMMD)</name>
    <name type="common">Burkholderia cepacia (strain AMMD)</name>
    <dbReference type="NCBI Taxonomy" id="339670"/>
    <lineage>
        <taxon>Bacteria</taxon>
        <taxon>Pseudomonadati</taxon>
        <taxon>Pseudomonadota</taxon>
        <taxon>Betaproteobacteria</taxon>
        <taxon>Burkholderiales</taxon>
        <taxon>Burkholderiaceae</taxon>
        <taxon>Burkholderia</taxon>
        <taxon>Burkholderia cepacia complex</taxon>
    </lineage>
</organism>
<dbReference type="KEGG" id="bam:Bamb_2099"/>
<keyword evidence="3" id="KW-1185">Reference proteome</keyword>